<dbReference type="Gene3D" id="3.40.190.120">
    <property type="entry name" value="Osmoprotection protein (prox), domain 2"/>
    <property type="match status" value="1"/>
</dbReference>
<feature type="chain" id="PRO_5018218234" evidence="2">
    <location>
        <begin position="25"/>
        <end position="337"/>
    </location>
</feature>
<dbReference type="OrthoDB" id="9781705at2"/>
<comment type="caution">
    <text evidence="4">The sequence shown here is derived from an EMBL/GenBank/DDBJ whole genome shotgun (WGS) entry which is preliminary data.</text>
</comment>
<dbReference type="SUPFAM" id="SSF53850">
    <property type="entry name" value="Periplasmic binding protein-like II"/>
    <property type="match status" value="1"/>
</dbReference>
<name>A0A3N2BE20_9MICO</name>
<keyword evidence="5" id="KW-1185">Reference proteome</keyword>
<dbReference type="CDD" id="cd13606">
    <property type="entry name" value="PBP2_ProX_like"/>
    <property type="match status" value="1"/>
</dbReference>
<evidence type="ECO:0000259" key="3">
    <source>
        <dbReference type="Pfam" id="PF04069"/>
    </source>
</evidence>
<proteinExistence type="predicted"/>
<dbReference type="Gene3D" id="3.40.190.10">
    <property type="entry name" value="Periplasmic binding protein-like II"/>
    <property type="match status" value="1"/>
</dbReference>
<dbReference type="GO" id="GO:0043190">
    <property type="term" value="C:ATP-binding cassette (ABC) transporter complex"/>
    <property type="evidence" value="ECO:0007669"/>
    <property type="project" value="InterPro"/>
</dbReference>
<dbReference type="RefSeq" id="WP_123303886.1">
    <property type="nucleotide sequence ID" value="NZ_RKHK01000001.1"/>
</dbReference>
<accession>A0A3N2BE20</accession>
<feature type="signal peptide" evidence="2">
    <location>
        <begin position="1"/>
        <end position="24"/>
    </location>
</feature>
<dbReference type="Pfam" id="PF04069">
    <property type="entry name" value="OpuAC"/>
    <property type="match status" value="1"/>
</dbReference>
<evidence type="ECO:0000256" key="2">
    <source>
        <dbReference type="SAM" id="SignalP"/>
    </source>
</evidence>
<organism evidence="4 5">
    <name type="scientific">Bogoriella caseilytica</name>
    <dbReference type="NCBI Taxonomy" id="56055"/>
    <lineage>
        <taxon>Bacteria</taxon>
        <taxon>Bacillati</taxon>
        <taxon>Actinomycetota</taxon>
        <taxon>Actinomycetes</taxon>
        <taxon>Micrococcales</taxon>
        <taxon>Bogoriellaceae</taxon>
        <taxon>Bogoriella</taxon>
    </lineage>
</organism>
<evidence type="ECO:0000256" key="1">
    <source>
        <dbReference type="SAM" id="MobiDB-lite"/>
    </source>
</evidence>
<dbReference type="InterPro" id="IPR007210">
    <property type="entry name" value="ABC_Gly_betaine_transp_sub-bd"/>
</dbReference>
<dbReference type="Proteomes" id="UP000280668">
    <property type="component" value="Unassembled WGS sequence"/>
</dbReference>
<evidence type="ECO:0000313" key="4">
    <source>
        <dbReference type="EMBL" id="ROR73475.1"/>
    </source>
</evidence>
<feature type="compositionally biased region" description="Acidic residues" evidence="1">
    <location>
        <begin position="35"/>
        <end position="63"/>
    </location>
</feature>
<sequence>MKHSRIPRHARLLAVSGIAALTLAACGTGDPLGEPGDDTDTDTETDAGDDDGEDDAGNGEDAGDGAGDVGTIVVGSQAYYSNEIIAEIYAQALEDAGHTVDRQFQIGQRDVYLQAMEGGEVHLLPEYSGNLLQHYDDETEARSSDEVADALPEVLPDGLTVLEYAEAEDADSYNVTTDFSEENGITSLADLAGYDGEIIVGGNAELESRPYGPEGLAEFYGVEVSFVAIGDSGGPLTKGAIRDGTITMGDIYTADPDLASGDFVTLDDPENMILAQNVLPLVDADLAEEIALVLDPISAVLTTEELIALNVLSVEEEASSSDIAADWLSEQGLLGGS</sequence>
<feature type="domain" description="ABC-type glycine betaine transport system substrate-binding" evidence="3">
    <location>
        <begin position="71"/>
        <end position="330"/>
    </location>
</feature>
<gene>
    <name evidence="4" type="ORF">EDD31_1856</name>
</gene>
<dbReference type="PROSITE" id="PS51257">
    <property type="entry name" value="PROKAR_LIPOPROTEIN"/>
    <property type="match status" value="1"/>
</dbReference>
<evidence type="ECO:0000313" key="5">
    <source>
        <dbReference type="Proteomes" id="UP000280668"/>
    </source>
</evidence>
<reference evidence="4 5" key="1">
    <citation type="submission" date="2018-11" db="EMBL/GenBank/DDBJ databases">
        <title>Sequencing the genomes of 1000 actinobacteria strains.</title>
        <authorList>
            <person name="Klenk H.-P."/>
        </authorList>
    </citation>
    <scope>NUCLEOTIDE SEQUENCE [LARGE SCALE GENOMIC DNA]</scope>
    <source>
        <strain evidence="4 5">DSM 11294</strain>
    </source>
</reference>
<dbReference type="GO" id="GO:0022857">
    <property type="term" value="F:transmembrane transporter activity"/>
    <property type="evidence" value="ECO:0007669"/>
    <property type="project" value="InterPro"/>
</dbReference>
<dbReference type="EMBL" id="RKHK01000001">
    <property type="protein sequence ID" value="ROR73475.1"/>
    <property type="molecule type" value="Genomic_DNA"/>
</dbReference>
<keyword evidence="2" id="KW-0732">Signal</keyword>
<protein>
    <submittedName>
        <fullName evidence="4">Osmoprotectant transport system substrate-binding protein</fullName>
    </submittedName>
</protein>
<feature type="region of interest" description="Disordered" evidence="1">
    <location>
        <begin position="29"/>
        <end position="68"/>
    </location>
</feature>
<dbReference type="AlphaFoldDB" id="A0A3N2BE20"/>